<evidence type="ECO:0000256" key="1">
    <source>
        <dbReference type="ARBA" id="ARBA00004141"/>
    </source>
</evidence>
<evidence type="ECO:0000256" key="6">
    <source>
        <dbReference type="ARBA" id="ARBA00023136"/>
    </source>
</evidence>
<evidence type="ECO:0000256" key="2">
    <source>
        <dbReference type="ARBA" id="ARBA00022692"/>
    </source>
</evidence>
<dbReference type="PROSITE" id="PS00086">
    <property type="entry name" value="CYTOCHROME_P450"/>
    <property type="match status" value="1"/>
</dbReference>
<dbReference type="GO" id="GO:0004497">
    <property type="term" value="F:monooxygenase activity"/>
    <property type="evidence" value="ECO:0007669"/>
    <property type="project" value="InterPro"/>
</dbReference>
<keyword evidence="9" id="KW-1185">Reference proteome</keyword>
<dbReference type="SUPFAM" id="SSF48264">
    <property type="entry name" value="Cytochrome P450"/>
    <property type="match status" value="1"/>
</dbReference>
<keyword evidence="3" id="KW-0479">Metal-binding</keyword>
<name>A0A9N8VAW0_9GLOM</name>
<dbReference type="GO" id="GO:0020037">
    <property type="term" value="F:heme binding"/>
    <property type="evidence" value="ECO:0007669"/>
    <property type="project" value="InterPro"/>
</dbReference>
<evidence type="ECO:0000313" key="8">
    <source>
        <dbReference type="EMBL" id="CAG8449240.1"/>
    </source>
</evidence>
<dbReference type="InterPro" id="IPR000537">
    <property type="entry name" value="UbiA_prenyltransferase"/>
</dbReference>
<dbReference type="Proteomes" id="UP000789759">
    <property type="component" value="Unassembled WGS sequence"/>
</dbReference>
<dbReference type="InterPro" id="IPR036396">
    <property type="entry name" value="Cyt_P450_sf"/>
</dbReference>
<dbReference type="Pfam" id="PF01040">
    <property type="entry name" value="UbiA"/>
    <property type="match status" value="1"/>
</dbReference>
<keyword evidence="2 7" id="KW-0812">Transmembrane</keyword>
<dbReference type="GO" id="GO:0016020">
    <property type="term" value="C:membrane"/>
    <property type="evidence" value="ECO:0007669"/>
    <property type="project" value="UniProtKB-SubCell"/>
</dbReference>
<dbReference type="PANTHER" id="PTHR24301:SF2">
    <property type="entry name" value="THROMBOXANE-A SYNTHASE"/>
    <property type="match status" value="1"/>
</dbReference>
<dbReference type="GO" id="GO:0005506">
    <property type="term" value="F:iron ion binding"/>
    <property type="evidence" value="ECO:0007669"/>
    <property type="project" value="InterPro"/>
</dbReference>
<feature type="transmembrane region" description="Helical" evidence="7">
    <location>
        <begin position="1017"/>
        <end position="1041"/>
    </location>
</feature>
<dbReference type="InterPro" id="IPR001128">
    <property type="entry name" value="Cyt_P450"/>
</dbReference>
<dbReference type="Pfam" id="PF00067">
    <property type="entry name" value="p450"/>
    <property type="match status" value="1"/>
</dbReference>
<dbReference type="OrthoDB" id="1470350at2759"/>
<sequence length="1143" mass="135022">MSDKIQLLNLPYEILNNIFKQIKILNNVIIICKFISLLVKNHQFKSDWIIYHYGKAHALFYAIGLGPSFIDIDTVKVIIQKKGILSRYFIQRLCLAFGKYDMNLIDQKINHVIDDINGNKLLLLQKKTIPWASDLPIPSLVNCLFVSREWCRITIPILWQNPFKSNNFTIKSKSLKQIIHNNLNANEAHDSNDEYQVKYTSLFPYLSYVKEIHSCKIMKMFKKYTLITKIVSLLLRSSNIINYICLINNYNFPCLNNYMKNHRDVKIPDSFFNDILHLKSLKLINIRKYSKYGTKYYLIEMNPYYSYDLPTSIPFMILYEKQQTCERSIYINSLQLFGEYIYPESYLCESVQGVIINFQERKMELKICNDIFCLKEKYMVKYEFVTKEKYYNTRECDQQLCQNYNFMEYFCSINNCKDPYCKGYLHLHKLLMNNLQENYQSINQLNEFHLNELTLLEKIQDVFEHLKIIILYIEDEIEQEAKKSNITITTLYKNNKCLALIKIAKVIYENWTSKTPEKYLEEQNRDPSYINTLEEIISDLSNSAQEYEDLALIELKIINNLPHDDVVSKQYQMIQKTIPELEKVINEYDLIKDENVNIHFNNIDNLTRDDIHSFNQNILKEINRPLPFPFIGNIISFNKDAKQMVGIMRKKYGDIYEIYFANQRIIIISNPEYIEKVFNSNSNTFSKRFPKNLYNESIKEFGLSGIALNDDIQKWKYNQIRDYIINDIDNIIENRRKEIKNKIGDERCDMLTTLIMDNKSMTNKEIIGIIYDTFIPGTETVKKMLKEIKSVFPENINNLNSSNFSKLKYCEAIIKEASRVSPTANIIPRCSENQCEVAGYEWNSETFFMIDMDGFNYNKWSSDPKNFDPERFYNMDENINKDSMFGGGVRICPGKKLGLYEIYFLLIALFGKYDIELVNDKLPLKLKTSLSAGDFSSAVIPPILMALGAFYIHLIETNDNKYFIILRIFKVIIFYINYILYFDWYTQIHSNDEDKINKPSRPIPSGLVTIEEAKIRLMIISIIYPIISYMNGGIFSILICLKWELWIMAYEKFELMKNPFLKNLFSTFGNILQICNNYYIITGINPDMNELFYNKSRLFELCIYFFVMTTIQMQDFRDQKGDKFIGRKTFPLVLGDEKYMNLF</sequence>
<keyword evidence="5" id="KW-0408">Iron</keyword>
<evidence type="ECO:0000256" key="4">
    <source>
        <dbReference type="ARBA" id="ARBA00022989"/>
    </source>
</evidence>
<reference evidence="8" key="1">
    <citation type="submission" date="2021-06" db="EMBL/GenBank/DDBJ databases">
        <authorList>
            <person name="Kallberg Y."/>
            <person name="Tangrot J."/>
            <person name="Rosling A."/>
        </authorList>
    </citation>
    <scope>NUCLEOTIDE SEQUENCE</scope>
    <source>
        <strain evidence="8">FL966</strain>
    </source>
</reference>
<protein>
    <submittedName>
        <fullName evidence="8">8818_t:CDS:1</fullName>
    </submittedName>
</protein>
<accession>A0A9N8VAW0</accession>
<dbReference type="PANTHER" id="PTHR24301">
    <property type="entry name" value="THROMBOXANE-A SYNTHASE"/>
    <property type="match status" value="1"/>
</dbReference>
<evidence type="ECO:0000256" key="3">
    <source>
        <dbReference type="ARBA" id="ARBA00022723"/>
    </source>
</evidence>
<gene>
    <name evidence="8" type="ORF">CPELLU_LOCUS41</name>
</gene>
<feature type="transmembrane region" description="Helical" evidence="7">
    <location>
        <begin position="935"/>
        <end position="955"/>
    </location>
</feature>
<keyword evidence="6 7" id="KW-0472">Membrane</keyword>
<dbReference type="EMBL" id="CAJVQA010000007">
    <property type="protein sequence ID" value="CAG8449240.1"/>
    <property type="molecule type" value="Genomic_DNA"/>
</dbReference>
<keyword evidence="4 7" id="KW-1133">Transmembrane helix</keyword>
<dbReference type="Gene3D" id="1.10.630.10">
    <property type="entry name" value="Cytochrome P450"/>
    <property type="match status" value="2"/>
</dbReference>
<proteinExistence type="predicted"/>
<evidence type="ECO:0000256" key="5">
    <source>
        <dbReference type="ARBA" id="ARBA00023004"/>
    </source>
</evidence>
<organism evidence="8 9">
    <name type="scientific">Cetraspora pellucida</name>
    <dbReference type="NCBI Taxonomy" id="1433469"/>
    <lineage>
        <taxon>Eukaryota</taxon>
        <taxon>Fungi</taxon>
        <taxon>Fungi incertae sedis</taxon>
        <taxon>Mucoromycota</taxon>
        <taxon>Glomeromycotina</taxon>
        <taxon>Glomeromycetes</taxon>
        <taxon>Diversisporales</taxon>
        <taxon>Gigasporaceae</taxon>
        <taxon>Cetraspora</taxon>
    </lineage>
</organism>
<dbReference type="GO" id="GO:0016705">
    <property type="term" value="F:oxidoreductase activity, acting on paired donors, with incorporation or reduction of molecular oxygen"/>
    <property type="evidence" value="ECO:0007669"/>
    <property type="project" value="InterPro"/>
</dbReference>
<comment type="caution">
    <text evidence="8">The sequence shown here is derived from an EMBL/GenBank/DDBJ whole genome shotgun (WGS) entry which is preliminary data.</text>
</comment>
<dbReference type="AlphaFoldDB" id="A0A9N8VAW0"/>
<dbReference type="GO" id="GO:0016765">
    <property type="term" value="F:transferase activity, transferring alkyl or aryl (other than methyl) groups"/>
    <property type="evidence" value="ECO:0007669"/>
    <property type="project" value="InterPro"/>
</dbReference>
<evidence type="ECO:0000313" key="9">
    <source>
        <dbReference type="Proteomes" id="UP000789759"/>
    </source>
</evidence>
<evidence type="ECO:0000256" key="7">
    <source>
        <dbReference type="SAM" id="Phobius"/>
    </source>
</evidence>
<dbReference type="InterPro" id="IPR017972">
    <property type="entry name" value="Cyt_P450_CS"/>
</dbReference>
<feature type="transmembrane region" description="Helical" evidence="7">
    <location>
        <begin position="962"/>
        <end position="981"/>
    </location>
</feature>
<comment type="subcellular location">
    <subcellularLocation>
        <location evidence="1">Membrane</location>
        <topology evidence="1">Multi-pass membrane protein</topology>
    </subcellularLocation>
</comment>